<reference evidence="4" key="1">
    <citation type="submission" date="2023-08" db="EMBL/GenBank/DDBJ databases">
        <title>Rhodospirillaceae gen. nov., a novel taxon isolated from the Yangtze River Yuezi River estuary sludge.</title>
        <authorList>
            <person name="Ruan L."/>
        </authorList>
    </citation>
    <scope>NUCLEOTIDE SEQUENCE [LARGE SCALE GENOMIC DNA]</scope>
    <source>
        <strain evidence="4">R-7</strain>
    </source>
</reference>
<dbReference type="EMBL" id="JAUYVI010000005">
    <property type="protein sequence ID" value="MDQ7249537.1"/>
    <property type="molecule type" value="Genomic_DNA"/>
</dbReference>
<dbReference type="RefSeq" id="WP_379957608.1">
    <property type="nucleotide sequence ID" value="NZ_JAUYVI010000005.1"/>
</dbReference>
<evidence type="ECO:0000313" key="3">
    <source>
        <dbReference type="EMBL" id="MDQ7249537.1"/>
    </source>
</evidence>
<organism evidence="3 4">
    <name type="scientific">Dongia sedimenti</name>
    <dbReference type="NCBI Taxonomy" id="3064282"/>
    <lineage>
        <taxon>Bacteria</taxon>
        <taxon>Pseudomonadati</taxon>
        <taxon>Pseudomonadota</taxon>
        <taxon>Alphaproteobacteria</taxon>
        <taxon>Rhodospirillales</taxon>
        <taxon>Dongiaceae</taxon>
        <taxon>Dongia</taxon>
    </lineage>
</organism>
<evidence type="ECO:0000256" key="1">
    <source>
        <dbReference type="ARBA" id="ARBA00009677"/>
    </source>
</evidence>
<protein>
    <recommendedName>
        <fullName evidence="2">Flagellar basal-body/hook protein C-terminal domain-containing protein</fullName>
    </recommendedName>
</protein>
<comment type="caution">
    <text evidence="3">The sequence shown here is derived from an EMBL/GenBank/DDBJ whole genome shotgun (WGS) entry which is preliminary data.</text>
</comment>
<sequence length="75" mass="7799">MDVSSVSTNNATSTAIEGLKKAQNTLQNAAQNIAGGSQDPQDIVSMSQAATSFKANAAVIRTQDEMSKTLLDIKA</sequence>
<name>A0ABU0YQQ7_9PROT</name>
<keyword evidence="4" id="KW-1185">Reference proteome</keyword>
<dbReference type="InterPro" id="IPR010930">
    <property type="entry name" value="Flg_bb/hook_C_dom"/>
</dbReference>
<accession>A0ABU0YQQ7</accession>
<dbReference type="Proteomes" id="UP001230156">
    <property type="component" value="Unassembled WGS sequence"/>
</dbReference>
<evidence type="ECO:0000259" key="2">
    <source>
        <dbReference type="Pfam" id="PF06429"/>
    </source>
</evidence>
<dbReference type="Pfam" id="PF06429">
    <property type="entry name" value="Flg_bbr_C"/>
    <property type="match status" value="1"/>
</dbReference>
<comment type="similarity">
    <text evidence="1">Belongs to the flagella basal body rod proteins family.</text>
</comment>
<feature type="domain" description="Flagellar basal-body/hook protein C-terminal" evidence="2">
    <location>
        <begin position="43"/>
        <end position="72"/>
    </location>
</feature>
<gene>
    <name evidence="3" type="ORF">Q8A70_17750</name>
</gene>
<proteinExistence type="inferred from homology"/>
<evidence type="ECO:0000313" key="4">
    <source>
        <dbReference type="Proteomes" id="UP001230156"/>
    </source>
</evidence>